<keyword evidence="6" id="KW-0695">RNA-directed DNA polymerase</keyword>
<dbReference type="InterPro" id="IPR012337">
    <property type="entry name" value="RNaseH-like_sf"/>
</dbReference>
<dbReference type="CDD" id="cd09279">
    <property type="entry name" value="RNase_HI_like"/>
    <property type="match status" value="1"/>
</dbReference>
<feature type="non-terminal residue" evidence="8">
    <location>
        <position position="1"/>
    </location>
</feature>
<accession>A0A392Q8G0</accession>
<sequence>ALSGPELRYQKIEKIALALMTAAKKLRRYFLANSIIVRTDQPQKQVLFRPDLAGRMTKWSVELSKFDISFEPRMALKAQVFTDFLAELTPGNTEPCTSWTVFTDRSSNSKGSGAGLILESQEGLTVEVSLKFSFSATNNQAEYEACMAGVDLALEMGAKYLKLKTNSQLVVTQIKGEAQAKEPFIQRY</sequence>
<evidence type="ECO:0000256" key="1">
    <source>
        <dbReference type="ARBA" id="ARBA00022679"/>
    </source>
</evidence>
<evidence type="ECO:0000256" key="2">
    <source>
        <dbReference type="ARBA" id="ARBA00022695"/>
    </source>
</evidence>
<comment type="caution">
    <text evidence="8">The sequence shown here is derived from an EMBL/GenBank/DDBJ whole genome shotgun (WGS) entry which is preliminary data.</text>
</comment>
<protein>
    <submittedName>
        <fullName evidence="8">Gag-pol polyprotein</fullName>
    </submittedName>
</protein>
<feature type="domain" description="RNase H type-1" evidence="7">
    <location>
        <begin position="95"/>
        <end position="188"/>
    </location>
</feature>
<dbReference type="PROSITE" id="PS50879">
    <property type="entry name" value="RNASE_H_1"/>
    <property type="match status" value="1"/>
</dbReference>
<evidence type="ECO:0000256" key="3">
    <source>
        <dbReference type="ARBA" id="ARBA00022722"/>
    </source>
</evidence>
<keyword evidence="1" id="KW-0808">Transferase</keyword>
<keyword evidence="2" id="KW-0548">Nucleotidyltransferase</keyword>
<dbReference type="SUPFAM" id="SSF53098">
    <property type="entry name" value="Ribonuclease H-like"/>
    <property type="match status" value="1"/>
</dbReference>
<dbReference type="InterPro" id="IPR043502">
    <property type="entry name" value="DNA/RNA_pol_sf"/>
</dbReference>
<evidence type="ECO:0000256" key="6">
    <source>
        <dbReference type="ARBA" id="ARBA00022918"/>
    </source>
</evidence>
<proteinExistence type="predicted"/>
<name>A0A392Q8G0_9FABA</name>
<dbReference type="Pfam" id="PF17917">
    <property type="entry name" value="RT_RNaseH"/>
    <property type="match status" value="1"/>
</dbReference>
<dbReference type="Gene3D" id="3.30.420.10">
    <property type="entry name" value="Ribonuclease H-like superfamily/Ribonuclease H"/>
    <property type="match status" value="1"/>
</dbReference>
<keyword evidence="5" id="KW-0378">Hydrolase</keyword>
<evidence type="ECO:0000313" key="8">
    <source>
        <dbReference type="EMBL" id="MCI20601.1"/>
    </source>
</evidence>
<dbReference type="SUPFAM" id="SSF56672">
    <property type="entry name" value="DNA/RNA polymerases"/>
    <property type="match status" value="1"/>
</dbReference>
<evidence type="ECO:0000313" key="9">
    <source>
        <dbReference type="Proteomes" id="UP000265520"/>
    </source>
</evidence>
<dbReference type="AlphaFoldDB" id="A0A392Q8G0"/>
<dbReference type="InterPro" id="IPR036397">
    <property type="entry name" value="RNaseH_sf"/>
</dbReference>
<keyword evidence="3" id="KW-0540">Nuclease</keyword>
<dbReference type="InterPro" id="IPR002156">
    <property type="entry name" value="RNaseH_domain"/>
</dbReference>
<dbReference type="Pfam" id="PF13456">
    <property type="entry name" value="RVT_3"/>
    <property type="match status" value="1"/>
</dbReference>
<evidence type="ECO:0000256" key="5">
    <source>
        <dbReference type="ARBA" id="ARBA00022801"/>
    </source>
</evidence>
<dbReference type="Proteomes" id="UP000265520">
    <property type="component" value="Unassembled WGS sequence"/>
</dbReference>
<dbReference type="InterPro" id="IPR041373">
    <property type="entry name" value="RT_RNaseH"/>
</dbReference>
<reference evidence="8 9" key="1">
    <citation type="journal article" date="2018" name="Front. Plant Sci.">
        <title>Red Clover (Trifolium pratense) and Zigzag Clover (T. medium) - A Picture of Genomic Similarities and Differences.</title>
        <authorList>
            <person name="Dluhosova J."/>
            <person name="Istvanek J."/>
            <person name="Nedelnik J."/>
            <person name="Repkova J."/>
        </authorList>
    </citation>
    <scope>NUCLEOTIDE SEQUENCE [LARGE SCALE GENOMIC DNA]</scope>
    <source>
        <strain evidence="9">cv. 10/8</strain>
        <tissue evidence="8">Leaf</tissue>
    </source>
</reference>
<dbReference type="GO" id="GO:0003964">
    <property type="term" value="F:RNA-directed DNA polymerase activity"/>
    <property type="evidence" value="ECO:0007669"/>
    <property type="project" value="UniProtKB-KW"/>
</dbReference>
<dbReference type="PANTHER" id="PTHR48475">
    <property type="entry name" value="RIBONUCLEASE H"/>
    <property type="match status" value="1"/>
</dbReference>
<dbReference type="GO" id="GO:0004523">
    <property type="term" value="F:RNA-DNA hybrid ribonuclease activity"/>
    <property type="evidence" value="ECO:0007669"/>
    <property type="project" value="InterPro"/>
</dbReference>
<keyword evidence="4" id="KW-0255">Endonuclease</keyword>
<organism evidence="8 9">
    <name type="scientific">Trifolium medium</name>
    <dbReference type="NCBI Taxonomy" id="97028"/>
    <lineage>
        <taxon>Eukaryota</taxon>
        <taxon>Viridiplantae</taxon>
        <taxon>Streptophyta</taxon>
        <taxon>Embryophyta</taxon>
        <taxon>Tracheophyta</taxon>
        <taxon>Spermatophyta</taxon>
        <taxon>Magnoliopsida</taxon>
        <taxon>eudicotyledons</taxon>
        <taxon>Gunneridae</taxon>
        <taxon>Pentapetalae</taxon>
        <taxon>rosids</taxon>
        <taxon>fabids</taxon>
        <taxon>Fabales</taxon>
        <taxon>Fabaceae</taxon>
        <taxon>Papilionoideae</taxon>
        <taxon>50 kb inversion clade</taxon>
        <taxon>NPAAA clade</taxon>
        <taxon>Hologalegina</taxon>
        <taxon>IRL clade</taxon>
        <taxon>Trifolieae</taxon>
        <taxon>Trifolium</taxon>
    </lineage>
</organism>
<dbReference type="GO" id="GO:0003676">
    <property type="term" value="F:nucleic acid binding"/>
    <property type="evidence" value="ECO:0007669"/>
    <property type="project" value="InterPro"/>
</dbReference>
<evidence type="ECO:0000256" key="4">
    <source>
        <dbReference type="ARBA" id="ARBA00022759"/>
    </source>
</evidence>
<dbReference type="PANTHER" id="PTHR48475:SF2">
    <property type="entry name" value="RIBONUCLEASE H"/>
    <property type="match status" value="1"/>
</dbReference>
<keyword evidence="9" id="KW-1185">Reference proteome</keyword>
<dbReference type="EMBL" id="LXQA010120690">
    <property type="protein sequence ID" value="MCI20601.1"/>
    <property type="molecule type" value="Genomic_DNA"/>
</dbReference>
<evidence type="ECO:0000259" key="7">
    <source>
        <dbReference type="PROSITE" id="PS50879"/>
    </source>
</evidence>